<comment type="caution">
    <text evidence="14">The sequence shown here is derived from an EMBL/GenBank/DDBJ whole genome shotgun (WGS) entry which is preliminary data.</text>
</comment>
<dbReference type="PANTHER" id="PTHR33392:SF8">
    <property type="entry name" value="REGULATORY PROTEIN MSRR"/>
    <property type="match status" value="1"/>
</dbReference>
<keyword evidence="8 12" id="KW-0472">Membrane</keyword>
<evidence type="ECO:0000256" key="3">
    <source>
        <dbReference type="ARBA" id="ARBA00022475"/>
    </source>
</evidence>
<accession>A0ABW4QGP8</accession>
<comment type="function">
    <text evidence="10">Involved in SarA attenuation. Affects resistance to oxacillin and teicoplanin, as well as the synthesis of virulence factors.</text>
</comment>
<sequence>MEEELQPARRERRKKKRFRFRGILLLLLLAVIAVGIYVFLQFQSGYKLAENTEQPTLEFDGDPENGDFQNILIIGVDSRGEEQSRSDTMMLMSHDKNTDEIKLTSFMRDIYADIPGYQSYKLNTAYYLGGANLLADTLREMFGLEIHHVAMIDFANFEHMVDIAAPDGVEIDVEKDMSEKIGVSLKQGVHTLNGKELLGYARFRADSEGDFGRVRRQQQVVAALKDELINVSAIPKYPKLAGAVQGYVQTDLPATEGAKLAIELAKGGKSDIGRLTVPVEGSYWDARYPDAGAVLEIDIEENRQALAEFLSQPLH</sequence>
<reference evidence="15" key="1">
    <citation type="journal article" date="2019" name="Int. J. Syst. Evol. Microbiol.">
        <title>The Global Catalogue of Microorganisms (GCM) 10K type strain sequencing project: providing services to taxonomists for standard genome sequencing and annotation.</title>
        <authorList>
            <consortium name="The Broad Institute Genomics Platform"/>
            <consortium name="The Broad Institute Genome Sequencing Center for Infectious Disease"/>
            <person name="Wu L."/>
            <person name="Ma J."/>
        </authorList>
    </citation>
    <scope>NUCLEOTIDE SEQUENCE [LARGE SCALE GENOMIC DNA]</scope>
    <source>
        <strain evidence="15">CGMCC 1.15475</strain>
    </source>
</reference>
<keyword evidence="15" id="KW-1185">Reference proteome</keyword>
<organism evidence="14 15">
    <name type="scientific">Planococcus chinensis</name>
    <dbReference type="NCBI Taxonomy" id="272917"/>
    <lineage>
        <taxon>Bacteria</taxon>
        <taxon>Bacillati</taxon>
        <taxon>Bacillota</taxon>
        <taxon>Bacilli</taxon>
        <taxon>Bacillales</taxon>
        <taxon>Caryophanaceae</taxon>
        <taxon>Planococcus</taxon>
    </lineage>
</organism>
<dbReference type="Proteomes" id="UP001597273">
    <property type="component" value="Unassembled WGS sequence"/>
</dbReference>
<dbReference type="PANTHER" id="PTHR33392">
    <property type="entry name" value="POLYISOPRENYL-TEICHOIC ACID--PEPTIDOGLYCAN TEICHOIC ACID TRANSFERASE TAGU"/>
    <property type="match status" value="1"/>
</dbReference>
<evidence type="ECO:0000256" key="1">
    <source>
        <dbReference type="ARBA" id="ARBA00004401"/>
    </source>
</evidence>
<keyword evidence="4 12" id="KW-0812">Transmembrane</keyword>
<evidence type="ECO:0000256" key="8">
    <source>
        <dbReference type="ARBA" id="ARBA00023136"/>
    </source>
</evidence>
<feature type="domain" description="Cell envelope-related transcriptional attenuator" evidence="13">
    <location>
        <begin position="85"/>
        <end position="228"/>
    </location>
</feature>
<keyword evidence="6 12" id="KW-1133">Transmembrane helix</keyword>
<evidence type="ECO:0000256" key="2">
    <source>
        <dbReference type="ARBA" id="ARBA00006068"/>
    </source>
</evidence>
<evidence type="ECO:0000256" key="4">
    <source>
        <dbReference type="ARBA" id="ARBA00022692"/>
    </source>
</evidence>
<evidence type="ECO:0000256" key="12">
    <source>
        <dbReference type="SAM" id="Phobius"/>
    </source>
</evidence>
<evidence type="ECO:0000256" key="5">
    <source>
        <dbReference type="ARBA" id="ARBA00022968"/>
    </source>
</evidence>
<keyword evidence="9" id="KW-0804">Transcription</keyword>
<gene>
    <name evidence="14" type="ORF">ACFSDB_07325</name>
</gene>
<evidence type="ECO:0000256" key="6">
    <source>
        <dbReference type="ARBA" id="ARBA00022989"/>
    </source>
</evidence>
<evidence type="ECO:0000256" key="11">
    <source>
        <dbReference type="ARBA" id="ARBA00040752"/>
    </source>
</evidence>
<dbReference type="NCBIfam" id="TIGR00350">
    <property type="entry name" value="lytR_cpsA_psr"/>
    <property type="match status" value="1"/>
</dbReference>
<dbReference type="Gene3D" id="3.40.630.190">
    <property type="entry name" value="LCP protein"/>
    <property type="match status" value="1"/>
</dbReference>
<comment type="subcellular location">
    <subcellularLocation>
        <location evidence="1">Cell membrane</location>
        <topology evidence="1">Single-pass type II membrane protein</topology>
    </subcellularLocation>
</comment>
<evidence type="ECO:0000256" key="9">
    <source>
        <dbReference type="ARBA" id="ARBA00023163"/>
    </source>
</evidence>
<evidence type="ECO:0000256" key="10">
    <source>
        <dbReference type="ARBA" id="ARBA00037178"/>
    </source>
</evidence>
<dbReference type="InterPro" id="IPR004474">
    <property type="entry name" value="LytR_CpsA_psr"/>
</dbReference>
<evidence type="ECO:0000256" key="7">
    <source>
        <dbReference type="ARBA" id="ARBA00023015"/>
    </source>
</evidence>
<protein>
    <recommendedName>
        <fullName evidence="11">Regulatory protein MsrR</fullName>
    </recommendedName>
</protein>
<comment type="similarity">
    <text evidence="2">Belongs to the LytR/CpsA/Psr (LCP) family.</text>
</comment>
<evidence type="ECO:0000313" key="15">
    <source>
        <dbReference type="Proteomes" id="UP001597273"/>
    </source>
</evidence>
<keyword evidence="5" id="KW-0735">Signal-anchor</keyword>
<name>A0ABW4QGP8_9BACL</name>
<dbReference type="EMBL" id="JBHUFW010000004">
    <property type="protein sequence ID" value="MFD1862737.1"/>
    <property type="molecule type" value="Genomic_DNA"/>
</dbReference>
<evidence type="ECO:0000313" key="14">
    <source>
        <dbReference type="EMBL" id="MFD1862737.1"/>
    </source>
</evidence>
<keyword evidence="7" id="KW-0805">Transcription regulation</keyword>
<dbReference type="InterPro" id="IPR050922">
    <property type="entry name" value="LytR/CpsA/Psr_CW_biosynth"/>
</dbReference>
<keyword evidence="3" id="KW-1003">Cell membrane</keyword>
<evidence type="ECO:0000259" key="13">
    <source>
        <dbReference type="Pfam" id="PF03816"/>
    </source>
</evidence>
<feature type="transmembrane region" description="Helical" evidence="12">
    <location>
        <begin position="20"/>
        <end position="40"/>
    </location>
</feature>
<dbReference type="Pfam" id="PF03816">
    <property type="entry name" value="LytR_cpsA_psr"/>
    <property type="match status" value="1"/>
</dbReference>
<dbReference type="RefSeq" id="WP_204892211.1">
    <property type="nucleotide sequence ID" value="NZ_JBHUFW010000004.1"/>
</dbReference>
<proteinExistence type="inferred from homology"/>